<accession>A0A0N0IAV3</accession>
<feature type="transmembrane region" description="Helical" evidence="9">
    <location>
        <begin position="68"/>
        <end position="92"/>
    </location>
</feature>
<keyword evidence="11" id="KW-1185">Reference proteome</keyword>
<evidence type="ECO:0000256" key="1">
    <source>
        <dbReference type="ARBA" id="ARBA00004651"/>
    </source>
</evidence>
<dbReference type="RefSeq" id="WP_053907890.1">
    <property type="nucleotide sequence ID" value="NZ_CAWMUS010000014.1"/>
</dbReference>
<protein>
    <recommendedName>
        <fullName evidence="9">Arginine exporter protein ArgO</fullName>
    </recommendedName>
</protein>
<feature type="transmembrane region" description="Helical" evidence="9">
    <location>
        <begin position="182"/>
        <end position="200"/>
    </location>
</feature>
<evidence type="ECO:0000256" key="5">
    <source>
        <dbReference type="ARBA" id="ARBA00022692"/>
    </source>
</evidence>
<comment type="function">
    <text evidence="9">Involved in the export of arginine. Important to control the intracellular level of arginine and the correct balance between arginine and lysine.</text>
</comment>
<dbReference type="Proteomes" id="UP000053226">
    <property type="component" value="Unassembled WGS sequence"/>
</dbReference>
<dbReference type="HAMAP" id="MF_01901">
    <property type="entry name" value="ArgO"/>
    <property type="match status" value="1"/>
</dbReference>
<feature type="transmembrane region" description="Helical" evidence="9">
    <location>
        <begin position="148"/>
        <end position="170"/>
    </location>
</feature>
<comment type="similarity">
    <text evidence="9">Belongs to the LysE/ArgO transporter (TC 2.A.75) family.</text>
</comment>
<reference evidence="10 11" key="1">
    <citation type="submission" date="2015-07" db="EMBL/GenBank/DDBJ databases">
        <title>ATOL: Assembling a taxonomically balanced genome-scale reconstruction of the evolutionary history of the Enterobacteriaceae.</title>
        <authorList>
            <person name="Plunkett G.III."/>
            <person name="Neeno-Eckwall E.C."/>
            <person name="Glasner J.D."/>
            <person name="Perna N.T."/>
        </authorList>
    </citation>
    <scope>NUCLEOTIDE SEQUENCE [LARGE SCALE GENOMIC DNA]</scope>
    <source>
        <strain evidence="10 11">ATCC 35017</strain>
    </source>
</reference>
<feature type="transmembrane region" description="Helical" evidence="9">
    <location>
        <begin position="112"/>
        <end position="136"/>
    </location>
</feature>
<keyword evidence="6 9" id="KW-0029">Amino-acid transport</keyword>
<evidence type="ECO:0000256" key="6">
    <source>
        <dbReference type="ARBA" id="ARBA00022970"/>
    </source>
</evidence>
<comment type="subcellular location">
    <subcellularLocation>
        <location evidence="1 9">Cell membrane</location>
        <topology evidence="1 9">Multi-pass membrane protein</topology>
    </subcellularLocation>
</comment>
<keyword evidence="5 9" id="KW-0812">Transmembrane</keyword>
<dbReference type="AlphaFoldDB" id="A0A0N0IAV3"/>
<name>A0A0N0IAV3_9GAMM</name>
<organism evidence="10 11">
    <name type="scientific">Moellerella wisconsensis ATCC 35017</name>
    <dbReference type="NCBI Taxonomy" id="1354267"/>
    <lineage>
        <taxon>Bacteria</taxon>
        <taxon>Pseudomonadati</taxon>
        <taxon>Pseudomonadota</taxon>
        <taxon>Gammaproteobacteria</taxon>
        <taxon>Enterobacterales</taxon>
        <taxon>Morganellaceae</taxon>
        <taxon>Moellerella</taxon>
    </lineage>
</organism>
<evidence type="ECO:0000313" key="11">
    <source>
        <dbReference type="Proteomes" id="UP000053226"/>
    </source>
</evidence>
<proteinExistence type="inferred from homology"/>
<sequence length="205" mass="22347">MLTIYLQGLFLGAAMILPLGPQNAFILQQGSRRQFHLMSAALCSLSDMILIAVGVFGGSALLSQSDLLMTFITWGGVVFLAWYGFGAARAALSNNLTVVRAEIAPTSRKRVVFILLAVTWLNPHVYLDTLIILGSIGGQLEYTQRSWFTFGALTASLVWFFGLSILAAGLSPLLSRPISQRIINIFVASVMWLIAFKLAIQGIQH</sequence>
<dbReference type="Pfam" id="PF01810">
    <property type="entry name" value="LysE"/>
    <property type="match status" value="1"/>
</dbReference>
<feature type="transmembrane region" description="Helical" evidence="9">
    <location>
        <begin position="39"/>
        <end position="62"/>
    </location>
</feature>
<dbReference type="OrthoDB" id="5638726at2"/>
<evidence type="ECO:0000256" key="4">
    <source>
        <dbReference type="ARBA" id="ARBA00022519"/>
    </source>
</evidence>
<dbReference type="NCBIfam" id="NF006801">
    <property type="entry name" value="PRK09304.1"/>
    <property type="match status" value="1"/>
</dbReference>
<keyword evidence="3 9" id="KW-1003">Cell membrane</keyword>
<dbReference type="GO" id="GO:0061459">
    <property type="term" value="F:L-arginine transmembrane transporter activity"/>
    <property type="evidence" value="ECO:0007669"/>
    <property type="project" value="UniProtKB-UniRule"/>
</dbReference>
<evidence type="ECO:0000256" key="9">
    <source>
        <dbReference type="HAMAP-Rule" id="MF_01901"/>
    </source>
</evidence>
<keyword evidence="8 9" id="KW-0472">Membrane</keyword>
<evidence type="ECO:0000313" key="10">
    <source>
        <dbReference type="EMBL" id="KPD03260.1"/>
    </source>
</evidence>
<keyword evidence="2 9" id="KW-0813">Transport</keyword>
<feature type="transmembrane region" description="Helical" evidence="9">
    <location>
        <begin position="6"/>
        <end position="27"/>
    </location>
</feature>
<comment type="catalytic activity">
    <reaction evidence="9">
        <text>L-arginine(in) = L-arginine(out)</text>
        <dbReference type="Rhea" id="RHEA:32143"/>
        <dbReference type="ChEBI" id="CHEBI:32682"/>
    </reaction>
</comment>
<keyword evidence="4" id="KW-0997">Cell inner membrane</keyword>
<evidence type="ECO:0000256" key="7">
    <source>
        <dbReference type="ARBA" id="ARBA00022989"/>
    </source>
</evidence>
<dbReference type="InterPro" id="IPR001123">
    <property type="entry name" value="LeuE-type"/>
</dbReference>
<dbReference type="GO" id="GO:0005886">
    <property type="term" value="C:plasma membrane"/>
    <property type="evidence" value="ECO:0007669"/>
    <property type="project" value="UniProtKB-SubCell"/>
</dbReference>
<dbReference type="InterPro" id="IPR023445">
    <property type="entry name" value="Arg_export_ArgO_enterobac"/>
</dbReference>
<keyword evidence="7 9" id="KW-1133">Transmembrane helix</keyword>
<dbReference type="EMBL" id="LGAA01000014">
    <property type="protein sequence ID" value="KPD03260.1"/>
    <property type="molecule type" value="Genomic_DNA"/>
</dbReference>
<dbReference type="PANTHER" id="PTHR30086">
    <property type="entry name" value="ARGININE EXPORTER PROTEIN ARGO"/>
    <property type="match status" value="1"/>
</dbReference>
<dbReference type="PANTHER" id="PTHR30086:SF20">
    <property type="entry name" value="ARGININE EXPORTER PROTEIN ARGO-RELATED"/>
    <property type="match status" value="1"/>
</dbReference>
<evidence type="ECO:0000256" key="2">
    <source>
        <dbReference type="ARBA" id="ARBA00022448"/>
    </source>
</evidence>
<gene>
    <name evidence="9" type="primary">argO</name>
    <name evidence="10" type="ORF">M992_1393</name>
</gene>
<evidence type="ECO:0000256" key="8">
    <source>
        <dbReference type="ARBA" id="ARBA00023136"/>
    </source>
</evidence>
<comment type="caution">
    <text evidence="10">The sequence shown here is derived from an EMBL/GenBank/DDBJ whole genome shotgun (WGS) entry which is preliminary data.</text>
</comment>
<evidence type="ECO:0000256" key="3">
    <source>
        <dbReference type="ARBA" id="ARBA00022475"/>
    </source>
</evidence>